<dbReference type="GeneID" id="113503006"/>
<sequence length="195" mass="21951">MCRYVAIAFMLVNYTAGAPPPLRLHIECSDERVDSYQSSEYSTNSRFDVNSFCDLINKAFPKAIKDGKFILIDPNDQSGYSDTQAPISIAPPKSFRPGLQIPKIPVPKLRVPSLNVPTLRENLSPLSRTPPRIGSPMTFSSIMRVGEDSSAERMERFKKGIQKMLHVVKVMGQIDQYLSERTRIIVDKLTKTFAE</sequence>
<dbReference type="AlphaFoldDB" id="A0A7E5WKD5"/>
<dbReference type="Proteomes" id="UP000322000">
    <property type="component" value="Chromosome 18"/>
</dbReference>
<name>A0A7E5WKD5_TRINI</name>
<accession>A0A7E5WKD5</accession>
<organism evidence="2 3">
    <name type="scientific">Trichoplusia ni</name>
    <name type="common">Cabbage looper</name>
    <dbReference type="NCBI Taxonomy" id="7111"/>
    <lineage>
        <taxon>Eukaryota</taxon>
        <taxon>Metazoa</taxon>
        <taxon>Ecdysozoa</taxon>
        <taxon>Arthropoda</taxon>
        <taxon>Hexapoda</taxon>
        <taxon>Insecta</taxon>
        <taxon>Pterygota</taxon>
        <taxon>Neoptera</taxon>
        <taxon>Endopterygota</taxon>
        <taxon>Lepidoptera</taxon>
        <taxon>Glossata</taxon>
        <taxon>Ditrysia</taxon>
        <taxon>Noctuoidea</taxon>
        <taxon>Noctuidae</taxon>
        <taxon>Plusiinae</taxon>
        <taxon>Trichoplusia</taxon>
    </lineage>
</organism>
<protein>
    <submittedName>
        <fullName evidence="3">Uncharacterized protein LOC113503006</fullName>
    </submittedName>
</protein>
<evidence type="ECO:0000313" key="3">
    <source>
        <dbReference type="RefSeq" id="XP_026740591.1"/>
    </source>
</evidence>
<gene>
    <name evidence="3" type="primary">LOC113503006</name>
</gene>
<feature type="chain" id="PRO_5028931385" evidence="1">
    <location>
        <begin position="18"/>
        <end position="195"/>
    </location>
</feature>
<dbReference type="OrthoDB" id="6621861at2759"/>
<dbReference type="InParanoid" id="A0A7E5WKD5"/>
<evidence type="ECO:0000313" key="2">
    <source>
        <dbReference type="Proteomes" id="UP000322000"/>
    </source>
</evidence>
<reference evidence="3" key="1">
    <citation type="submission" date="2025-08" db="UniProtKB">
        <authorList>
            <consortium name="RefSeq"/>
        </authorList>
    </citation>
    <scope>IDENTIFICATION</scope>
</reference>
<dbReference type="KEGG" id="tnl:113503006"/>
<dbReference type="RefSeq" id="XP_026740591.1">
    <property type="nucleotide sequence ID" value="XM_026884790.1"/>
</dbReference>
<feature type="signal peptide" evidence="1">
    <location>
        <begin position="1"/>
        <end position="17"/>
    </location>
</feature>
<evidence type="ECO:0000256" key="1">
    <source>
        <dbReference type="SAM" id="SignalP"/>
    </source>
</evidence>
<keyword evidence="2" id="KW-1185">Reference proteome</keyword>
<proteinExistence type="predicted"/>
<keyword evidence="1" id="KW-0732">Signal</keyword>